<dbReference type="PANTHER" id="PTHR35014:SF1">
    <property type="entry name" value="INFECTION RESPONSE PROTEIN"/>
    <property type="match status" value="1"/>
</dbReference>
<proteinExistence type="predicted"/>
<name>A0A0N4Z4L5_PARTI</name>
<dbReference type="Proteomes" id="UP000038045">
    <property type="component" value="Unplaced"/>
</dbReference>
<feature type="signal peptide" evidence="1">
    <location>
        <begin position="1"/>
        <end position="19"/>
    </location>
</feature>
<reference evidence="3" key="1">
    <citation type="submission" date="2017-02" db="UniProtKB">
        <authorList>
            <consortium name="WormBaseParasite"/>
        </authorList>
    </citation>
    <scope>IDENTIFICATION</scope>
</reference>
<dbReference type="AlphaFoldDB" id="A0A0N4Z4L5"/>
<evidence type="ECO:0000313" key="3">
    <source>
        <dbReference type="WBParaSite" id="PTRK_0000193200.1"/>
    </source>
</evidence>
<keyword evidence="1" id="KW-0732">Signal</keyword>
<sequence>MHSKTLATIFSSLILLTTAYHQIPSLTSLSTFPIQDDATCDSSDTDIVTNCFNIYFNFFNLSTNPFPSFETYQTVLDKYILAKGAVGQAAVCAQKNALSLCLSSLEQECVNFQGLTLIFNLSPESAYHYNMDYYISQYECGPGYNVTINNFFCIESCSNYEFKAEEACAIALVVGGHNAQDCAPYNTYIQCMTKVYSNYCGKTVGNWMCNAQSYGILKDVPQCQSSFTACGSI</sequence>
<evidence type="ECO:0000313" key="2">
    <source>
        <dbReference type="Proteomes" id="UP000038045"/>
    </source>
</evidence>
<dbReference type="PANTHER" id="PTHR35014">
    <property type="entry name" value="INFECTION RESPONSE PROTEIN-RELATED"/>
    <property type="match status" value="1"/>
</dbReference>
<dbReference type="WBParaSite" id="PTRK_0000193200.1">
    <property type="protein sequence ID" value="PTRK_0000193200.1"/>
    <property type="gene ID" value="PTRK_0000193200"/>
</dbReference>
<protein>
    <submittedName>
        <fullName evidence="3">Transmembrane protein</fullName>
    </submittedName>
</protein>
<keyword evidence="2" id="KW-1185">Reference proteome</keyword>
<evidence type="ECO:0000256" key="1">
    <source>
        <dbReference type="SAM" id="SignalP"/>
    </source>
</evidence>
<feature type="chain" id="PRO_5005891070" evidence="1">
    <location>
        <begin position="20"/>
        <end position="233"/>
    </location>
</feature>
<organism evidence="2 3">
    <name type="scientific">Parastrongyloides trichosuri</name>
    <name type="common">Possum-specific nematode worm</name>
    <dbReference type="NCBI Taxonomy" id="131310"/>
    <lineage>
        <taxon>Eukaryota</taxon>
        <taxon>Metazoa</taxon>
        <taxon>Ecdysozoa</taxon>
        <taxon>Nematoda</taxon>
        <taxon>Chromadorea</taxon>
        <taxon>Rhabditida</taxon>
        <taxon>Tylenchina</taxon>
        <taxon>Panagrolaimomorpha</taxon>
        <taxon>Strongyloidoidea</taxon>
        <taxon>Strongyloididae</taxon>
        <taxon>Parastrongyloides</taxon>
    </lineage>
</organism>
<accession>A0A0N4Z4L5</accession>